<comment type="subcellular location">
    <subcellularLocation>
        <location evidence="1">Cell inner membrane</location>
        <topology evidence="1">Multi-pass membrane protein</topology>
    </subcellularLocation>
</comment>
<sequence>MSEDNFTYFLKRALILGLPLALQSLLFSSGGFIDNLMVSQLGTEEVAASGIGARVFWFTGIFIWGTGTGMGVLLAQYWGANDPQGLRRNFALGALVASLASFLIFLFCWTVPEVVPAMFNVEGKTAALATEYLQIISIALLVAGPSIAMDAALRALGKTKTTFYMSFIEIGLNILLSFILIFGHFGLPAMGLAGAGWGTVIARLFRVVLSLFVIGVFDKVLILGPADFRFRKSTFQKYINVTAPVIAGSLIWSGGIFTYQLIMGRMGESELAAMAIISPLEAITLCVASGLSGATAIIVGNALGANKLETSEKYARYALKTAVLTGLTASMLILLAQSYILSLYTQVNDDVLALVSLCFPILAISAFVRNVNITLIVGVLRAGGDAKFCMNMDVVCQWVWAVPMTALAAMWMELPLQYVFLMMTSEEIVKLYPTIRRVFGNKWVNNLTIEETA</sequence>
<gene>
    <name evidence="10" type="primary">mdtK_2</name>
    <name evidence="10" type="ORF">GCE9029_01528</name>
</gene>
<dbReference type="NCBIfam" id="TIGR00797">
    <property type="entry name" value="matE"/>
    <property type="match status" value="1"/>
</dbReference>
<evidence type="ECO:0000256" key="1">
    <source>
        <dbReference type="ARBA" id="ARBA00004429"/>
    </source>
</evidence>
<dbReference type="AlphaFoldDB" id="A0A128EZ68"/>
<evidence type="ECO:0000256" key="9">
    <source>
        <dbReference type="SAM" id="Phobius"/>
    </source>
</evidence>
<evidence type="ECO:0000256" key="8">
    <source>
        <dbReference type="ARBA" id="ARBA00030855"/>
    </source>
</evidence>
<dbReference type="PANTHER" id="PTHR42925:SF2">
    <property type="entry name" value="NA+ DRIVEN MULTIDRUG EFFLUX PUMP"/>
    <property type="match status" value="1"/>
</dbReference>
<evidence type="ECO:0000256" key="3">
    <source>
        <dbReference type="ARBA" id="ARBA00022448"/>
    </source>
</evidence>
<feature type="transmembrane region" description="Helical" evidence="9">
    <location>
        <begin position="317"/>
        <end position="340"/>
    </location>
</feature>
<dbReference type="RefSeq" id="WP_062662274.1">
    <property type="nucleotide sequence ID" value="NZ_FIZX01000001.1"/>
</dbReference>
<feature type="transmembrane region" description="Helical" evidence="9">
    <location>
        <begin position="132"/>
        <end position="151"/>
    </location>
</feature>
<evidence type="ECO:0000256" key="5">
    <source>
        <dbReference type="ARBA" id="ARBA00022692"/>
    </source>
</evidence>
<feature type="transmembrane region" description="Helical" evidence="9">
    <location>
        <begin position="238"/>
        <end position="262"/>
    </location>
</feature>
<keyword evidence="11" id="KW-1185">Reference proteome</keyword>
<feature type="transmembrane region" description="Helical" evidence="9">
    <location>
        <begin position="392"/>
        <end position="412"/>
    </location>
</feature>
<keyword evidence="5 9" id="KW-0812">Transmembrane</keyword>
<evidence type="ECO:0000256" key="6">
    <source>
        <dbReference type="ARBA" id="ARBA00022989"/>
    </source>
</evidence>
<name>A0A128EZ68_9GAMM</name>
<evidence type="ECO:0000313" key="10">
    <source>
        <dbReference type="EMBL" id="CZF79565.1"/>
    </source>
</evidence>
<dbReference type="GO" id="GO:0005886">
    <property type="term" value="C:plasma membrane"/>
    <property type="evidence" value="ECO:0007669"/>
    <property type="project" value="UniProtKB-SubCell"/>
</dbReference>
<dbReference type="PIRSF" id="PIRSF006603">
    <property type="entry name" value="DinF"/>
    <property type="match status" value="1"/>
</dbReference>
<keyword evidence="4" id="KW-1003">Cell membrane</keyword>
<dbReference type="OrthoDB" id="9780160at2"/>
<dbReference type="EMBL" id="FIZX01000001">
    <property type="protein sequence ID" value="CZF79565.1"/>
    <property type="molecule type" value="Genomic_DNA"/>
</dbReference>
<dbReference type="CDD" id="cd13134">
    <property type="entry name" value="MATE_like_8"/>
    <property type="match status" value="1"/>
</dbReference>
<dbReference type="InterPro" id="IPR048279">
    <property type="entry name" value="MdtK-like"/>
</dbReference>
<dbReference type="InterPro" id="IPR047135">
    <property type="entry name" value="YsiQ"/>
</dbReference>
<feature type="transmembrane region" description="Helical" evidence="9">
    <location>
        <begin position="163"/>
        <end position="185"/>
    </location>
</feature>
<protein>
    <recommendedName>
        <fullName evidence="2">Multidrug resistance protein NorM</fullName>
    </recommendedName>
    <alternativeName>
        <fullName evidence="8">Na(+)/drug antiporter</fullName>
    </alternativeName>
</protein>
<dbReference type="InterPro" id="IPR002528">
    <property type="entry name" value="MATE_fam"/>
</dbReference>
<reference evidence="11" key="1">
    <citation type="submission" date="2016-02" db="EMBL/GenBank/DDBJ databases">
        <authorList>
            <person name="Rodrigo-Torres Lidia"/>
            <person name="Arahal R.David."/>
        </authorList>
    </citation>
    <scope>NUCLEOTIDE SEQUENCE [LARGE SCALE GENOMIC DNA]</scope>
    <source>
        <strain evidence="11">CECT 9029</strain>
    </source>
</reference>
<feature type="transmembrane region" description="Helical" evidence="9">
    <location>
        <begin position="197"/>
        <end position="217"/>
    </location>
</feature>
<evidence type="ECO:0000313" key="11">
    <source>
        <dbReference type="Proteomes" id="UP000071641"/>
    </source>
</evidence>
<dbReference type="Pfam" id="PF01554">
    <property type="entry name" value="MatE"/>
    <property type="match status" value="2"/>
</dbReference>
<keyword evidence="6 9" id="KW-1133">Transmembrane helix</keyword>
<feature type="transmembrane region" description="Helical" evidence="9">
    <location>
        <begin position="55"/>
        <end position="78"/>
    </location>
</feature>
<keyword evidence="3" id="KW-0813">Transport</keyword>
<dbReference type="GO" id="GO:0015297">
    <property type="term" value="F:antiporter activity"/>
    <property type="evidence" value="ECO:0007669"/>
    <property type="project" value="InterPro"/>
</dbReference>
<evidence type="ECO:0000256" key="2">
    <source>
        <dbReference type="ARBA" id="ARBA00013489"/>
    </source>
</evidence>
<keyword evidence="7 9" id="KW-0472">Membrane</keyword>
<accession>A0A128EZ68</accession>
<proteinExistence type="predicted"/>
<dbReference type="PANTHER" id="PTHR42925">
    <property type="entry name" value="MULTIDRUG AND TOXIN EFFLUX PROTEIN MATE FAMILY"/>
    <property type="match status" value="1"/>
</dbReference>
<evidence type="ECO:0000256" key="7">
    <source>
        <dbReference type="ARBA" id="ARBA00023136"/>
    </source>
</evidence>
<dbReference type="GO" id="GO:0042910">
    <property type="term" value="F:xenobiotic transmembrane transporter activity"/>
    <property type="evidence" value="ECO:0007669"/>
    <property type="project" value="InterPro"/>
</dbReference>
<feature type="transmembrane region" description="Helical" evidence="9">
    <location>
        <begin position="352"/>
        <end position="380"/>
    </location>
</feature>
<organism evidence="10 11">
    <name type="scientific">Grimontia celer</name>
    <dbReference type="NCBI Taxonomy" id="1796497"/>
    <lineage>
        <taxon>Bacteria</taxon>
        <taxon>Pseudomonadati</taxon>
        <taxon>Pseudomonadota</taxon>
        <taxon>Gammaproteobacteria</taxon>
        <taxon>Vibrionales</taxon>
        <taxon>Vibrionaceae</taxon>
        <taxon>Grimontia</taxon>
    </lineage>
</organism>
<evidence type="ECO:0000256" key="4">
    <source>
        <dbReference type="ARBA" id="ARBA00022475"/>
    </source>
</evidence>
<feature type="transmembrane region" description="Helical" evidence="9">
    <location>
        <begin position="282"/>
        <end position="305"/>
    </location>
</feature>
<dbReference type="Proteomes" id="UP000071641">
    <property type="component" value="Unassembled WGS sequence"/>
</dbReference>
<feature type="transmembrane region" description="Helical" evidence="9">
    <location>
        <begin position="90"/>
        <end position="112"/>
    </location>
</feature>